<protein>
    <submittedName>
        <fullName evidence="2">Uncharacterized protein</fullName>
    </submittedName>
</protein>
<name>A0A2P2QMX1_RHIMU</name>
<organism evidence="2">
    <name type="scientific">Rhizophora mucronata</name>
    <name type="common">Asiatic mangrove</name>
    <dbReference type="NCBI Taxonomy" id="61149"/>
    <lineage>
        <taxon>Eukaryota</taxon>
        <taxon>Viridiplantae</taxon>
        <taxon>Streptophyta</taxon>
        <taxon>Embryophyta</taxon>
        <taxon>Tracheophyta</taxon>
        <taxon>Spermatophyta</taxon>
        <taxon>Magnoliopsida</taxon>
        <taxon>eudicotyledons</taxon>
        <taxon>Gunneridae</taxon>
        <taxon>Pentapetalae</taxon>
        <taxon>rosids</taxon>
        <taxon>fabids</taxon>
        <taxon>Malpighiales</taxon>
        <taxon>Rhizophoraceae</taxon>
        <taxon>Rhizophora</taxon>
    </lineage>
</organism>
<proteinExistence type="predicted"/>
<reference evidence="2" key="1">
    <citation type="submission" date="2018-02" db="EMBL/GenBank/DDBJ databases">
        <title>Rhizophora mucronata_Transcriptome.</title>
        <authorList>
            <person name="Meera S.P."/>
            <person name="Sreeshan A."/>
            <person name="Augustine A."/>
        </authorList>
    </citation>
    <scope>NUCLEOTIDE SEQUENCE</scope>
    <source>
        <tissue evidence="2">Leaf</tissue>
    </source>
</reference>
<accession>A0A2P2QMX1</accession>
<evidence type="ECO:0000313" key="2">
    <source>
        <dbReference type="EMBL" id="MBX68254.1"/>
    </source>
</evidence>
<sequence length="76" mass="9277">MIASRLVEVKPFFNVLQCEACRPLRIKTHYTYLLPRAFFLSKVIYWAVYYNVWPFHELKLNNPNKRFRQEETIVLL</sequence>
<dbReference type="EMBL" id="GGEC01087770">
    <property type="protein sequence ID" value="MBX68254.1"/>
    <property type="molecule type" value="Transcribed_RNA"/>
</dbReference>
<keyword evidence="1" id="KW-1133">Transmembrane helix</keyword>
<dbReference type="AlphaFoldDB" id="A0A2P2QMX1"/>
<evidence type="ECO:0000256" key="1">
    <source>
        <dbReference type="SAM" id="Phobius"/>
    </source>
</evidence>
<keyword evidence="1" id="KW-0812">Transmembrane</keyword>
<feature type="transmembrane region" description="Helical" evidence="1">
    <location>
        <begin position="32"/>
        <end position="52"/>
    </location>
</feature>
<keyword evidence="1" id="KW-0472">Membrane</keyword>